<dbReference type="InterPro" id="IPR020602">
    <property type="entry name" value="GTP_CycHdrlase_I_dom"/>
</dbReference>
<keyword evidence="5" id="KW-0378">Hydrolase</keyword>
<organism evidence="8 9">
    <name type="scientific">Caminibacter pacificus</name>
    <dbReference type="NCBI Taxonomy" id="1424653"/>
    <lineage>
        <taxon>Bacteria</taxon>
        <taxon>Pseudomonadati</taxon>
        <taxon>Campylobacterota</taxon>
        <taxon>Epsilonproteobacteria</taxon>
        <taxon>Nautiliales</taxon>
        <taxon>Nautiliaceae</taxon>
        <taxon>Caminibacter</taxon>
    </lineage>
</organism>
<dbReference type="SUPFAM" id="SSF55620">
    <property type="entry name" value="Tetrahydrobiopterin biosynthesis enzymes-like"/>
    <property type="match status" value="1"/>
</dbReference>
<evidence type="ECO:0000256" key="5">
    <source>
        <dbReference type="ARBA" id="ARBA00022801"/>
    </source>
</evidence>
<dbReference type="GO" id="GO:0008270">
    <property type="term" value="F:zinc ion binding"/>
    <property type="evidence" value="ECO:0007669"/>
    <property type="project" value="TreeGrafter"/>
</dbReference>
<sequence length="263" mass="30683">MKIYLSKSQFEKIKSLYESKNLKTPFEKALEIYEKTPSFKINQNVYEKNEEWNDDVHYLMRLIATEKMKEVFEALKIDINDPNVCENHEDGNIGTAGRIIKMWSGADTKDDRELMSGRFNKPVRLAKFPNEISEDYDNPIIKEIDLTAVCSHHFAPFSTKFSDKAKVVIAYIPDKYVLGISKLQRVVRYIAQRGWLQEDLTRAIYNEISKTAQTKDVYVKLKNIKHSCEFLRGALSESEGFTTEYFGGKFRQNRDLLEFVRGY</sequence>
<dbReference type="GO" id="GO:0003934">
    <property type="term" value="F:GTP cyclohydrolase I activity"/>
    <property type="evidence" value="ECO:0007669"/>
    <property type="project" value="UniProtKB-EC"/>
</dbReference>
<evidence type="ECO:0000313" key="8">
    <source>
        <dbReference type="EMBL" id="ROR40677.1"/>
    </source>
</evidence>
<comment type="pathway">
    <text evidence="2">Cofactor biosynthesis; 7,8-dihydroneopterin triphosphate biosynthesis; 7,8-dihydroneopterin triphosphate from GTP: step 1/1.</text>
</comment>
<dbReference type="GO" id="GO:0046654">
    <property type="term" value="P:tetrahydrofolate biosynthetic process"/>
    <property type="evidence" value="ECO:0007669"/>
    <property type="project" value="InterPro"/>
</dbReference>
<dbReference type="InterPro" id="IPR043133">
    <property type="entry name" value="GTP-CH-I_C/QueF"/>
</dbReference>
<keyword evidence="10" id="KW-1185">Reference proteome</keyword>
<accession>A0AAJ4RD62</accession>
<dbReference type="InterPro" id="IPR001474">
    <property type="entry name" value="GTP_CycHdrlase_I"/>
</dbReference>
<dbReference type="GO" id="GO:0005525">
    <property type="term" value="F:GTP binding"/>
    <property type="evidence" value="ECO:0007669"/>
    <property type="project" value="TreeGrafter"/>
</dbReference>
<dbReference type="Proteomes" id="UP000298805">
    <property type="component" value="Chromosome"/>
</dbReference>
<dbReference type="Proteomes" id="UP000272781">
    <property type="component" value="Unassembled WGS sequence"/>
</dbReference>
<evidence type="ECO:0000256" key="3">
    <source>
        <dbReference type="ARBA" id="ARBA00012715"/>
    </source>
</evidence>
<dbReference type="EC" id="3.5.4.16" evidence="3"/>
<feature type="domain" description="GTP cyclohydrolase I" evidence="6">
    <location>
        <begin position="91"/>
        <end position="256"/>
    </location>
</feature>
<protein>
    <recommendedName>
        <fullName evidence="3">GTP cyclohydrolase I</fullName>
        <ecNumber evidence="3">3.5.4.16</ecNumber>
    </recommendedName>
</protein>
<dbReference type="EMBL" id="RJVK01000001">
    <property type="protein sequence ID" value="ROR40677.1"/>
    <property type="molecule type" value="Genomic_DNA"/>
</dbReference>
<reference evidence="10" key="1">
    <citation type="submission" date="2018-03" db="EMBL/GenBank/DDBJ databases">
        <title>A comparative analysis of the Nautiliaceae.</title>
        <authorList>
            <person name="Grosche A."/>
            <person name="Smedile F."/>
            <person name="Vetriani C."/>
        </authorList>
    </citation>
    <scope>NUCLEOTIDE SEQUENCE [LARGE SCALE GENOMIC DNA]</scope>
    <source>
        <strain evidence="10">TB6</strain>
    </source>
</reference>
<dbReference type="PANTHER" id="PTHR11109">
    <property type="entry name" value="GTP CYCLOHYDROLASE I"/>
    <property type="match status" value="1"/>
</dbReference>
<reference evidence="8 9" key="2">
    <citation type="submission" date="2018-11" db="EMBL/GenBank/DDBJ databases">
        <title>Genomic Encyclopedia of Type Strains, Phase IV (KMG-IV): sequencing the most valuable type-strain genomes for metagenomic binning, comparative biology and taxonomic classification.</title>
        <authorList>
            <person name="Goeker M."/>
        </authorList>
    </citation>
    <scope>NUCLEOTIDE SEQUENCE [LARGE SCALE GENOMIC DNA]</scope>
    <source>
        <strain evidence="8 9">DSM 27783</strain>
    </source>
</reference>
<dbReference type="GO" id="GO:0006730">
    <property type="term" value="P:one-carbon metabolic process"/>
    <property type="evidence" value="ECO:0007669"/>
    <property type="project" value="UniProtKB-KW"/>
</dbReference>
<gene>
    <name evidence="7" type="ORF">C6V80_06340</name>
    <name evidence="8" type="ORF">EDC58_0156</name>
</gene>
<name>A0AAJ4RD62_9BACT</name>
<dbReference type="Pfam" id="PF01227">
    <property type="entry name" value="GTP_cyclohydroI"/>
    <property type="match status" value="1"/>
</dbReference>
<keyword evidence="4" id="KW-0554">One-carbon metabolism</keyword>
<reference evidence="7" key="3">
    <citation type="submission" date="2019-06" db="EMBL/GenBank/DDBJ databases">
        <title>A comparative analysis of the Nautiliaceae.</title>
        <authorList>
            <person name="Grosche A."/>
            <person name="Smedile F."/>
            <person name="Vetriani C."/>
        </authorList>
    </citation>
    <scope>NUCLEOTIDE SEQUENCE</scope>
    <source>
        <strain evidence="7">TB6</strain>
    </source>
</reference>
<evidence type="ECO:0000256" key="2">
    <source>
        <dbReference type="ARBA" id="ARBA00005080"/>
    </source>
</evidence>
<dbReference type="RefSeq" id="WP_123351592.1">
    <property type="nucleotide sequence ID" value="NZ_CP027432.2"/>
</dbReference>
<dbReference type="Gene3D" id="3.30.1130.10">
    <property type="match status" value="1"/>
</dbReference>
<evidence type="ECO:0000259" key="6">
    <source>
        <dbReference type="Pfam" id="PF01227"/>
    </source>
</evidence>
<dbReference type="GO" id="GO:0006729">
    <property type="term" value="P:tetrahydrobiopterin biosynthetic process"/>
    <property type="evidence" value="ECO:0007669"/>
    <property type="project" value="TreeGrafter"/>
</dbReference>
<evidence type="ECO:0000313" key="9">
    <source>
        <dbReference type="Proteomes" id="UP000272781"/>
    </source>
</evidence>
<evidence type="ECO:0000313" key="10">
    <source>
        <dbReference type="Proteomes" id="UP000298805"/>
    </source>
</evidence>
<comment type="catalytic activity">
    <reaction evidence="1">
        <text>GTP + H2O = 7,8-dihydroneopterin 3'-triphosphate + formate + H(+)</text>
        <dbReference type="Rhea" id="RHEA:17473"/>
        <dbReference type="ChEBI" id="CHEBI:15377"/>
        <dbReference type="ChEBI" id="CHEBI:15378"/>
        <dbReference type="ChEBI" id="CHEBI:15740"/>
        <dbReference type="ChEBI" id="CHEBI:37565"/>
        <dbReference type="ChEBI" id="CHEBI:58462"/>
        <dbReference type="EC" id="3.5.4.16"/>
    </reaction>
</comment>
<dbReference type="AlphaFoldDB" id="A0AAJ4RD62"/>
<evidence type="ECO:0000313" key="7">
    <source>
        <dbReference type="EMBL" id="QCI28594.1"/>
    </source>
</evidence>
<dbReference type="GO" id="GO:0005737">
    <property type="term" value="C:cytoplasm"/>
    <property type="evidence" value="ECO:0007669"/>
    <property type="project" value="TreeGrafter"/>
</dbReference>
<dbReference type="EMBL" id="CP027432">
    <property type="protein sequence ID" value="QCI28594.1"/>
    <property type="molecule type" value="Genomic_DNA"/>
</dbReference>
<evidence type="ECO:0000256" key="4">
    <source>
        <dbReference type="ARBA" id="ARBA00022563"/>
    </source>
</evidence>
<dbReference type="PANTHER" id="PTHR11109:SF7">
    <property type="entry name" value="GTP CYCLOHYDROLASE 1"/>
    <property type="match status" value="1"/>
</dbReference>
<proteinExistence type="predicted"/>
<evidence type="ECO:0000256" key="1">
    <source>
        <dbReference type="ARBA" id="ARBA00001052"/>
    </source>
</evidence>